<dbReference type="EMBL" id="CM000764">
    <property type="protein sequence ID" value="KXG27981.1"/>
    <property type="molecule type" value="Genomic_DNA"/>
</dbReference>
<feature type="signal peptide" evidence="1">
    <location>
        <begin position="1"/>
        <end position="20"/>
    </location>
</feature>
<organism evidence="3 4">
    <name type="scientific">Sorghum bicolor</name>
    <name type="common">Sorghum</name>
    <name type="synonym">Sorghum vulgare</name>
    <dbReference type="NCBI Taxonomy" id="4558"/>
    <lineage>
        <taxon>Eukaryota</taxon>
        <taxon>Viridiplantae</taxon>
        <taxon>Streptophyta</taxon>
        <taxon>Embryophyta</taxon>
        <taxon>Tracheophyta</taxon>
        <taxon>Spermatophyta</taxon>
        <taxon>Magnoliopsida</taxon>
        <taxon>Liliopsida</taxon>
        <taxon>Poales</taxon>
        <taxon>Poaceae</taxon>
        <taxon>PACMAD clade</taxon>
        <taxon>Panicoideae</taxon>
        <taxon>Andropogonodae</taxon>
        <taxon>Andropogoneae</taxon>
        <taxon>Sorghinae</taxon>
        <taxon>Sorghum</taxon>
    </lineage>
</organism>
<evidence type="ECO:0000313" key="3">
    <source>
        <dbReference type="EMBL" id="KXG27981.1"/>
    </source>
</evidence>
<dbReference type="Gramene" id="KXG27981">
    <property type="protein sequence ID" value="KXG27981"/>
    <property type="gene ID" value="SORBI_3005G071000"/>
</dbReference>
<dbReference type="AlphaFoldDB" id="A0A1B6PQP2"/>
<accession>A0A1B6PQP2</accession>
<dbReference type="Proteomes" id="UP000000768">
    <property type="component" value="Chromosome 5"/>
</dbReference>
<evidence type="ECO:0000313" key="4">
    <source>
        <dbReference type="Proteomes" id="UP000000768"/>
    </source>
</evidence>
<dbReference type="OMA" id="FINICCW"/>
<dbReference type="eggNOG" id="KOG1075">
    <property type="taxonomic scope" value="Eukaryota"/>
</dbReference>
<evidence type="ECO:0000256" key="1">
    <source>
        <dbReference type="SAM" id="SignalP"/>
    </source>
</evidence>
<sequence length="164" mass="18848">MYGLEMKLWLTATLWFSVTATSKVLRLQSRSLLTLKKIVSDPTCEVCGLHEETQSHIFYHCDMAAQFWSHLAMDVPSDPTNLLSWNRPASVDQEGFSSFVALCHWQLWKARNEKVFRQCTTGVQQLFRQCSAVSVQWEARLPPSKMHVVQAWEQLFEAARQGQG</sequence>
<feature type="domain" description="Reverse transcriptase zinc-binding" evidence="2">
    <location>
        <begin position="26"/>
        <end position="68"/>
    </location>
</feature>
<proteinExistence type="predicted"/>
<reference evidence="3 4" key="1">
    <citation type="journal article" date="2009" name="Nature">
        <title>The Sorghum bicolor genome and the diversification of grasses.</title>
        <authorList>
            <person name="Paterson A.H."/>
            <person name="Bowers J.E."/>
            <person name="Bruggmann R."/>
            <person name="Dubchak I."/>
            <person name="Grimwood J."/>
            <person name="Gundlach H."/>
            <person name="Haberer G."/>
            <person name="Hellsten U."/>
            <person name="Mitros T."/>
            <person name="Poliakov A."/>
            <person name="Schmutz J."/>
            <person name="Spannagl M."/>
            <person name="Tang H."/>
            <person name="Wang X."/>
            <person name="Wicker T."/>
            <person name="Bharti A.K."/>
            <person name="Chapman J."/>
            <person name="Feltus F.A."/>
            <person name="Gowik U."/>
            <person name="Grigoriev I.V."/>
            <person name="Lyons E."/>
            <person name="Maher C.A."/>
            <person name="Martis M."/>
            <person name="Narechania A."/>
            <person name="Otillar R.P."/>
            <person name="Penning B.W."/>
            <person name="Salamov A.A."/>
            <person name="Wang Y."/>
            <person name="Zhang L."/>
            <person name="Carpita N.C."/>
            <person name="Freeling M."/>
            <person name="Gingle A.R."/>
            <person name="Hash C.T."/>
            <person name="Keller B."/>
            <person name="Klein P."/>
            <person name="Kresovich S."/>
            <person name="McCann M.C."/>
            <person name="Ming R."/>
            <person name="Peterson D.G."/>
            <person name="Mehboob-ur-Rahman"/>
            <person name="Ware D."/>
            <person name="Westhoff P."/>
            <person name="Mayer K.F."/>
            <person name="Messing J."/>
            <person name="Rokhsar D.S."/>
        </authorList>
    </citation>
    <scope>NUCLEOTIDE SEQUENCE [LARGE SCALE GENOMIC DNA]</scope>
    <source>
        <strain evidence="4">cv. BTx623</strain>
    </source>
</reference>
<gene>
    <name evidence="3" type="ORF">SORBI_3005G071000</name>
</gene>
<dbReference type="Pfam" id="PF13966">
    <property type="entry name" value="zf-RVT"/>
    <property type="match status" value="1"/>
</dbReference>
<dbReference type="InParanoid" id="A0A1B6PQP2"/>
<name>A0A1B6PQP2_SORBI</name>
<feature type="chain" id="PRO_5008589047" description="Reverse transcriptase zinc-binding domain-containing protein" evidence="1">
    <location>
        <begin position="21"/>
        <end position="164"/>
    </location>
</feature>
<protein>
    <recommendedName>
        <fullName evidence="2">Reverse transcriptase zinc-binding domain-containing protein</fullName>
    </recommendedName>
</protein>
<keyword evidence="1" id="KW-0732">Signal</keyword>
<reference evidence="4" key="2">
    <citation type="journal article" date="2018" name="Plant J.">
        <title>The Sorghum bicolor reference genome: improved assembly, gene annotations, a transcriptome atlas, and signatures of genome organization.</title>
        <authorList>
            <person name="McCormick R.F."/>
            <person name="Truong S.K."/>
            <person name="Sreedasyam A."/>
            <person name="Jenkins J."/>
            <person name="Shu S."/>
            <person name="Sims D."/>
            <person name="Kennedy M."/>
            <person name="Amirebrahimi M."/>
            <person name="Weers B.D."/>
            <person name="McKinley B."/>
            <person name="Mattison A."/>
            <person name="Morishige D.T."/>
            <person name="Grimwood J."/>
            <person name="Schmutz J."/>
            <person name="Mullet J.E."/>
        </authorList>
    </citation>
    <scope>NUCLEOTIDE SEQUENCE [LARGE SCALE GENOMIC DNA]</scope>
    <source>
        <strain evidence="4">cv. BTx623</strain>
    </source>
</reference>
<evidence type="ECO:0000259" key="2">
    <source>
        <dbReference type="Pfam" id="PF13966"/>
    </source>
</evidence>
<keyword evidence="4" id="KW-1185">Reference proteome</keyword>
<dbReference type="InterPro" id="IPR026960">
    <property type="entry name" value="RVT-Znf"/>
</dbReference>